<evidence type="ECO:0000256" key="1">
    <source>
        <dbReference type="SAM" id="MobiDB-lite"/>
    </source>
</evidence>
<comment type="caution">
    <text evidence="2">The sequence shown here is derived from an EMBL/GenBank/DDBJ whole genome shotgun (WGS) entry which is preliminary data.</text>
</comment>
<proteinExistence type="predicted"/>
<organism evidence="2 3">
    <name type="scientific">Xylocopa violacea</name>
    <name type="common">Violet carpenter bee</name>
    <name type="synonym">Apis violacea</name>
    <dbReference type="NCBI Taxonomy" id="135666"/>
    <lineage>
        <taxon>Eukaryota</taxon>
        <taxon>Metazoa</taxon>
        <taxon>Ecdysozoa</taxon>
        <taxon>Arthropoda</taxon>
        <taxon>Hexapoda</taxon>
        <taxon>Insecta</taxon>
        <taxon>Pterygota</taxon>
        <taxon>Neoptera</taxon>
        <taxon>Endopterygota</taxon>
        <taxon>Hymenoptera</taxon>
        <taxon>Apocrita</taxon>
        <taxon>Aculeata</taxon>
        <taxon>Apoidea</taxon>
        <taxon>Anthophila</taxon>
        <taxon>Apidae</taxon>
        <taxon>Xylocopa</taxon>
        <taxon>Xylocopa</taxon>
    </lineage>
</organism>
<evidence type="ECO:0000313" key="3">
    <source>
        <dbReference type="Proteomes" id="UP001642520"/>
    </source>
</evidence>
<keyword evidence="3" id="KW-1185">Reference proteome</keyword>
<evidence type="ECO:0000313" key="2">
    <source>
        <dbReference type="EMBL" id="CAL7941519.1"/>
    </source>
</evidence>
<dbReference type="Proteomes" id="UP001642520">
    <property type="component" value="Unassembled WGS sequence"/>
</dbReference>
<dbReference type="EMBL" id="CAXAJV020001292">
    <property type="protein sequence ID" value="CAL7941519.1"/>
    <property type="molecule type" value="Genomic_DNA"/>
</dbReference>
<name>A0ABP1NNQ2_XYLVO</name>
<sequence>MKVSVGSFIGSPIVGIVRGIYKNPHSNQRQVEDLHSRHCHQQFFGAVQFSCALTESKTSSAKVRKEKVGERDYQGEEDRGGSCARIDARNRAITKRAGVRLFKLAGIVNIQRVAQPPSSCERITRGREGCPRLTRRGTPSSPPFALDQKISGAIYCVDTQRFGRATEYRWEMNNKPT</sequence>
<gene>
    <name evidence="2" type="ORF">XYLVIOL_LOCUS5049</name>
</gene>
<protein>
    <submittedName>
        <fullName evidence="2">Uncharacterized protein</fullName>
    </submittedName>
</protein>
<accession>A0ABP1NNQ2</accession>
<feature type="region of interest" description="Disordered" evidence="1">
    <location>
        <begin position="121"/>
        <end position="144"/>
    </location>
</feature>
<reference evidence="2 3" key="1">
    <citation type="submission" date="2024-08" db="EMBL/GenBank/DDBJ databases">
        <authorList>
            <person name="Will J Nash"/>
            <person name="Angela Man"/>
            <person name="Seanna McTaggart"/>
            <person name="Kendall Baker"/>
            <person name="Tom Barker"/>
            <person name="Leah Catchpole"/>
            <person name="Alex Durrant"/>
            <person name="Karim Gharbi"/>
            <person name="Naomi Irish"/>
            <person name="Gemy Kaithakottil"/>
            <person name="Debby Ku"/>
            <person name="Aaliyah Providence"/>
            <person name="Felix Shaw"/>
            <person name="David Swarbreck"/>
            <person name="Chris Watkins"/>
            <person name="Ann M. McCartney"/>
            <person name="Giulio Formenti"/>
            <person name="Alice Mouton"/>
            <person name="Noel Vella"/>
            <person name="Bjorn M von Reumont"/>
            <person name="Adriana Vella"/>
            <person name="Wilfried Haerty"/>
        </authorList>
    </citation>
    <scope>NUCLEOTIDE SEQUENCE [LARGE SCALE GENOMIC DNA]</scope>
</reference>